<evidence type="ECO:0000256" key="6">
    <source>
        <dbReference type="ARBA" id="ARBA00023136"/>
    </source>
</evidence>
<dbReference type="RefSeq" id="WP_209746118.1">
    <property type="nucleotide sequence ID" value="NZ_JBHSMH010000090.1"/>
</dbReference>
<keyword evidence="2" id="KW-0813">Transport</keyword>
<evidence type="ECO:0000256" key="7">
    <source>
        <dbReference type="SAM" id="Phobius"/>
    </source>
</evidence>
<dbReference type="EMBL" id="JBHSMH010000090">
    <property type="protein sequence ID" value="MFC5471130.1"/>
    <property type="molecule type" value="Genomic_DNA"/>
</dbReference>
<feature type="transmembrane region" description="Helical" evidence="7">
    <location>
        <begin position="97"/>
        <end position="121"/>
    </location>
</feature>
<feature type="transmembrane region" description="Helical" evidence="7">
    <location>
        <begin position="387"/>
        <end position="407"/>
    </location>
</feature>
<name>A0ABW0M0P9_9BACL</name>
<keyword evidence="4 7" id="KW-0812">Transmembrane</keyword>
<evidence type="ECO:0000256" key="1">
    <source>
        <dbReference type="ARBA" id="ARBA00004651"/>
    </source>
</evidence>
<feature type="transmembrane region" description="Helical" evidence="7">
    <location>
        <begin position="166"/>
        <end position="187"/>
    </location>
</feature>
<keyword evidence="9" id="KW-1185">Reference proteome</keyword>
<evidence type="ECO:0000313" key="9">
    <source>
        <dbReference type="Proteomes" id="UP001596105"/>
    </source>
</evidence>
<evidence type="ECO:0000256" key="2">
    <source>
        <dbReference type="ARBA" id="ARBA00022448"/>
    </source>
</evidence>
<accession>A0ABW0M0P9</accession>
<sequence>MEQTKELSEGPLTIWRLSWPIGIELTLQLLMGTIDTLMVSRLGDRAVSAVGISNQVVTAAMTLFALINAGVAIVLARNWGAGNYEKARKAAILSMQANGLAGIALSLFFALFTGVTLAALSTPQEISPYANEYLTTIGGCFVVVVLHAATNTVIRSTGNTKGPMYIAVGMNVVHLLLNGLLIFGHAGFPEMGIAGAAYSTAISRSLALLVSAWLLWKTFHPAWARKEWFVLDKSVLKEVAKIGLPVSFTAVSWGFSQVFITRIVSGMGPDAIGAYAYLQTIQMWPWIAASAIAGGLGILVSQLYGAGKTEELTKRLRRGITAGMAIVTTVSAILFAAGHPVMALFTSSREIVDLAIPVLGFTIIWMPLRVVGLLTSTSLNAVGEARAVGLMSIFGMWALATGGAYLLGDLAGIGLMGVFLAALADEIVRASYFVARWRKKSKQLRAVSDSIPIQA</sequence>
<reference evidence="9" key="1">
    <citation type="journal article" date="2019" name="Int. J. Syst. Evol. Microbiol.">
        <title>The Global Catalogue of Microorganisms (GCM) 10K type strain sequencing project: providing services to taxonomists for standard genome sequencing and annotation.</title>
        <authorList>
            <consortium name="The Broad Institute Genomics Platform"/>
            <consortium name="The Broad Institute Genome Sequencing Center for Infectious Disease"/>
            <person name="Wu L."/>
            <person name="Ma J."/>
        </authorList>
    </citation>
    <scope>NUCLEOTIDE SEQUENCE [LARGE SCALE GENOMIC DNA]</scope>
    <source>
        <strain evidence="9">CCUG 57113</strain>
    </source>
</reference>
<feature type="transmembrane region" description="Helical" evidence="7">
    <location>
        <begin position="56"/>
        <end position="76"/>
    </location>
</feature>
<feature type="transmembrane region" description="Helical" evidence="7">
    <location>
        <begin position="319"/>
        <end position="342"/>
    </location>
</feature>
<keyword evidence="6 7" id="KW-0472">Membrane</keyword>
<dbReference type="NCBIfam" id="TIGR00797">
    <property type="entry name" value="matE"/>
    <property type="match status" value="1"/>
</dbReference>
<feature type="transmembrane region" description="Helical" evidence="7">
    <location>
        <begin position="242"/>
        <end position="264"/>
    </location>
</feature>
<feature type="transmembrane region" description="Helical" evidence="7">
    <location>
        <begin position="354"/>
        <end position="375"/>
    </location>
</feature>
<evidence type="ECO:0000256" key="3">
    <source>
        <dbReference type="ARBA" id="ARBA00022475"/>
    </source>
</evidence>
<feature type="transmembrane region" description="Helical" evidence="7">
    <location>
        <begin position="133"/>
        <end position="154"/>
    </location>
</feature>
<evidence type="ECO:0000313" key="8">
    <source>
        <dbReference type="EMBL" id="MFC5471130.1"/>
    </source>
</evidence>
<evidence type="ECO:0000256" key="5">
    <source>
        <dbReference type="ARBA" id="ARBA00022989"/>
    </source>
</evidence>
<dbReference type="InterPro" id="IPR002528">
    <property type="entry name" value="MATE_fam"/>
</dbReference>
<dbReference type="PANTHER" id="PTHR42925:SF2">
    <property type="entry name" value="NA+ DRIVEN MULTIDRUG EFFLUX PUMP"/>
    <property type="match status" value="1"/>
</dbReference>
<feature type="transmembrane region" description="Helical" evidence="7">
    <location>
        <begin position="193"/>
        <end position="216"/>
    </location>
</feature>
<dbReference type="Proteomes" id="UP001596105">
    <property type="component" value="Unassembled WGS sequence"/>
</dbReference>
<evidence type="ECO:0000256" key="4">
    <source>
        <dbReference type="ARBA" id="ARBA00022692"/>
    </source>
</evidence>
<feature type="transmembrane region" description="Helical" evidence="7">
    <location>
        <begin position="284"/>
        <end position="307"/>
    </location>
</feature>
<keyword evidence="5 7" id="KW-1133">Transmembrane helix</keyword>
<feature type="transmembrane region" description="Helical" evidence="7">
    <location>
        <begin position="413"/>
        <end position="435"/>
    </location>
</feature>
<dbReference type="InterPro" id="IPR048279">
    <property type="entry name" value="MdtK-like"/>
</dbReference>
<dbReference type="CDD" id="cd13134">
    <property type="entry name" value="MATE_like_8"/>
    <property type="match status" value="1"/>
</dbReference>
<dbReference type="PANTHER" id="PTHR42925">
    <property type="entry name" value="MULTIDRUG AND TOXIN EFFLUX PROTEIN MATE FAMILY"/>
    <property type="match status" value="1"/>
</dbReference>
<comment type="subcellular location">
    <subcellularLocation>
        <location evidence="1">Cell membrane</location>
        <topology evidence="1">Multi-pass membrane protein</topology>
    </subcellularLocation>
</comment>
<proteinExistence type="predicted"/>
<dbReference type="Pfam" id="PF01554">
    <property type="entry name" value="MatE"/>
    <property type="match status" value="2"/>
</dbReference>
<organism evidence="8 9">
    <name type="scientific">Cohnella suwonensis</name>
    <dbReference type="NCBI Taxonomy" id="696072"/>
    <lineage>
        <taxon>Bacteria</taxon>
        <taxon>Bacillati</taxon>
        <taxon>Bacillota</taxon>
        <taxon>Bacilli</taxon>
        <taxon>Bacillales</taxon>
        <taxon>Paenibacillaceae</taxon>
        <taxon>Cohnella</taxon>
    </lineage>
</organism>
<dbReference type="InterPro" id="IPR047135">
    <property type="entry name" value="YsiQ"/>
</dbReference>
<comment type="caution">
    <text evidence="8">The sequence shown here is derived from an EMBL/GenBank/DDBJ whole genome shotgun (WGS) entry which is preliminary data.</text>
</comment>
<gene>
    <name evidence="8" type="ORF">ACFPPD_20790</name>
</gene>
<dbReference type="PIRSF" id="PIRSF006603">
    <property type="entry name" value="DinF"/>
    <property type="match status" value="1"/>
</dbReference>
<protein>
    <submittedName>
        <fullName evidence="8">MATE family efflux transporter</fullName>
    </submittedName>
</protein>
<keyword evidence="3" id="KW-1003">Cell membrane</keyword>